<feature type="coiled-coil region" evidence="1">
    <location>
        <begin position="15"/>
        <end position="42"/>
    </location>
</feature>
<evidence type="ECO:0000313" key="2">
    <source>
        <dbReference type="EMBL" id="KAL3758936.1"/>
    </source>
</evidence>
<accession>A0ABD3M871</accession>
<dbReference type="EMBL" id="JALLBG020000215">
    <property type="protein sequence ID" value="KAL3758936.1"/>
    <property type="molecule type" value="Genomic_DNA"/>
</dbReference>
<proteinExistence type="predicted"/>
<sequence>MMMSDGIVDRSQVDYQTHIEQLKNQQLELEQLKDDYINNDNEGSSVSVVCLPDSTPQKFIDELTAAYQRTTTALQKASHRVQSEINKHESLQLQLSHCEKRHLAIRNTLTKSNMNVEGLSGDVQSLTNQLRQLENELNGALEELDRRDLERVECDIHYRNLVACRGGQEGGRTQ</sequence>
<keyword evidence="1" id="KW-0175">Coiled coil</keyword>
<dbReference type="Proteomes" id="UP001530293">
    <property type="component" value="Unassembled WGS sequence"/>
</dbReference>
<dbReference type="AlphaFoldDB" id="A0ABD3M871"/>
<comment type="caution">
    <text evidence="2">The sequence shown here is derived from an EMBL/GenBank/DDBJ whole genome shotgun (WGS) entry which is preliminary data.</text>
</comment>
<reference evidence="2 3" key="1">
    <citation type="submission" date="2024-10" db="EMBL/GenBank/DDBJ databases">
        <title>Updated reference genomes for cyclostephanoid diatoms.</title>
        <authorList>
            <person name="Roberts W.R."/>
            <person name="Alverson A.J."/>
        </authorList>
    </citation>
    <scope>NUCLEOTIDE SEQUENCE [LARGE SCALE GENOMIC DNA]</scope>
    <source>
        <strain evidence="2 3">AJA232-27</strain>
    </source>
</reference>
<organism evidence="2 3">
    <name type="scientific">Discostella pseudostelligera</name>
    <dbReference type="NCBI Taxonomy" id="259834"/>
    <lineage>
        <taxon>Eukaryota</taxon>
        <taxon>Sar</taxon>
        <taxon>Stramenopiles</taxon>
        <taxon>Ochrophyta</taxon>
        <taxon>Bacillariophyta</taxon>
        <taxon>Coscinodiscophyceae</taxon>
        <taxon>Thalassiosirophycidae</taxon>
        <taxon>Stephanodiscales</taxon>
        <taxon>Stephanodiscaceae</taxon>
        <taxon>Discostella</taxon>
    </lineage>
</organism>
<evidence type="ECO:0000256" key="1">
    <source>
        <dbReference type="SAM" id="Coils"/>
    </source>
</evidence>
<name>A0ABD3M871_9STRA</name>
<keyword evidence="3" id="KW-1185">Reference proteome</keyword>
<gene>
    <name evidence="2" type="ORF">ACHAWU_003007</name>
</gene>
<protein>
    <submittedName>
        <fullName evidence="2">Uncharacterized protein</fullName>
    </submittedName>
</protein>
<feature type="coiled-coil region" evidence="1">
    <location>
        <begin position="74"/>
        <end position="150"/>
    </location>
</feature>
<evidence type="ECO:0000313" key="3">
    <source>
        <dbReference type="Proteomes" id="UP001530293"/>
    </source>
</evidence>